<dbReference type="PANTHER" id="PTHR39084:SF1">
    <property type="entry name" value="DUF4010 DOMAIN-CONTAINING PROTEIN"/>
    <property type="match status" value="1"/>
</dbReference>
<evidence type="ECO:0000259" key="3">
    <source>
        <dbReference type="Pfam" id="PF13194"/>
    </source>
</evidence>
<feature type="transmembrane region" description="Helical" evidence="1">
    <location>
        <begin position="307"/>
        <end position="325"/>
    </location>
</feature>
<feature type="transmembrane region" description="Helical" evidence="1">
    <location>
        <begin position="36"/>
        <end position="55"/>
    </location>
</feature>
<keyword evidence="1" id="KW-0472">Membrane</keyword>
<dbReference type="InterPro" id="IPR049177">
    <property type="entry name" value="MgtC_SapB_SrpB_YhiD_N"/>
</dbReference>
<feature type="transmembrane region" description="Helical" evidence="1">
    <location>
        <begin position="61"/>
        <end position="78"/>
    </location>
</feature>
<gene>
    <name evidence="4" type="ORF">HT585_13740</name>
</gene>
<dbReference type="PANTHER" id="PTHR39084">
    <property type="entry name" value="MEMBRANE PROTEIN-RELATED"/>
    <property type="match status" value="1"/>
</dbReference>
<comment type="caution">
    <text evidence="4">The sequence shown here is derived from an EMBL/GenBank/DDBJ whole genome shotgun (WGS) entry which is preliminary data.</text>
</comment>
<feature type="transmembrane region" description="Helical" evidence="1">
    <location>
        <begin position="365"/>
        <end position="386"/>
    </location>
</feature>
<dbReference type="RefSeq" id="WP_176353473.1">
    <property type="nucleotide sequence ID" value="NZ_JABWDU010000003.1"/>
</dbReference>
<evidence type="ECO:0000313" key="5">
    <source>
        <dbReference type="Proteomes" id="UP000520198"/>
    </source>
</evidence>
<keyword evidence="1" id="KW-0812">Transmembrane</keyword>
<evidence type="ECO:0000313" key="4">
    <source>
        <dbReference type="EMBL" id="NVD39924.1"/>
    </source>
</evidence>
<evidence type="ECO:0000256" key="1">
    <source>
        <dbReference type="SAM" id="Phobius"/>
    </source>
</evidence>
<feature type="transmembrane region" description="Helical" evidence="1">
    <location>
        <begin position="392"/>
        <end position="414"/>
    </location>
</feature>
<feature type="transmembrane region" description="Helical" evidence="1">
    <location>
        <begin position="331"/>
        <end position="353"/>
    </location>
</feature>
<sequence>MEELVSRLGIALAIGLLVGLERGWRERDAPAGSRTAGIRTFGIVGLLGGVFAALSKEYEQGIIFAAGFIGFAFSFCWFKVREATHDGDYSVTGVVAGFCVFALGGLAVSGDYRAAGAGGAVLAAILSSRDVLHSLLQRLSWVELRSALLLAVMTAVILPLLPDRPIDPWGGFNPRAVWFFTVLSAVISYCGYIAIRLLGTTKGLIVSGLAGALVSSTAVTVSFGQKAASGEEPSSLAGAAMLAATVSLLRVFVLVLVLAPSLAGGLIATIAPAACVFALFGAILLARGDLRENSHVAAHNPFELMPLLVFAGMFAITMTLSAVLANRVGNAGFLIVSAVSALFDVDVSVLSSLRLLGHSVGAEIVTSGVLVALVSNAFGRLVLAAIASPVAYWGRLALATVLAVSAGAAAYALIS</sequence>
<feature type="transmembrane region" description="Helical" evidence="1">
    <location>
        <begin position="176"/>
        <end position="195"/>
    </location>
</feature>
<feature type="transmembrane region" description="Helical" evidence="1">
    <location>
        <begin position="6"/>
        <end position="24"/>
    </location>
</feature>
<dbReference type="Pfam" id="PF13194">
    <property type="entry name" value="DUF4010"/>
    <property type="match status" value="1"/>
</dbReference>
<feature type="transmembrane region" description="Helical" evidence="1">
    <location>
        <begin position="265"/>
        <end position="286"/>
    </location>
</feature>
<proteinExistence type="predicted"/>
<dbReference type="Pfam" id="PF02308">
    <property type="entry name" value="MgtC"/>
    <property type="match status" value="1"/>
</dbReference>
<accession>A0A7Y6Q6G3</accession>
<feature type="domain" description="DUF4010" evidence="3">
    <location>
        <begin position="182"/>
        <end position="386"/>
    </location>
</feature>
<dbReference type="EMBL" id="JABWDU010000003">
    <property type="protein sequence ID" value="NVD39924.1"/>
    <property type="molecule type" value="Genomic_DNA"/>
</dbReference>
<dbReference type="AlphaFoldDB" id="A0A7Y6Q6G3"/>
<dbReference type="InterPro" id="IPR025105">
    <property type="entry name" value="DUF4010"/>
</dbReference>
<reference evidence="4 5" key="1">
    <citation type="submission" date="2020-06" db="EMBL/GenBank/DDBJ databases">
        <authorList>
            <person name="Grouzdev D.S."/>
        </authorList>
    </citation>
    <scope>NUCLEOTIDE SEQUENCE [LARGE SCALE GENOMIC DNA]</scope>
    <source>
        <strain evidence="4 5">HO-A22</strain>
    </source>
</reference>
<feature type="transmembrane region" description="Helical" evidence="1">
    <location>
        <begin position="90"/>
        <end position="108"/>
    </location>
</feature>
<evidence type="ECO:0000259" key="2">
    <source>
        <dbReference type="Pfam" id="PF02308"/>
    </source>
</evidence>
<feature type="transmembrane region" description="Helical" evidence="1">
    <location>
        <begin position="144"/>
        <end position="161"/>
    </location>
</feature>
<keyword evidence="5" id="KW-1185">Reference proteome</keyword>
<dbReference type="Proteomes" id="UP000520198">
    <property type="component" value="Unassembled WGS sequence"/>
</dbReference>
<name>A0A7Y6Q6G3_9HYPH</name>
<keyword evidence="1" id="KW-1133">Transmembrane helix</keyword>
<protein>
    <submittedName>
        <fullName evidence="4">DUF4010 domain-containing protein</fullName>
    </submittedName>
</protein>
<organism evidence="4 5">
    <name type="scientific">Ensifer oleiphilus</name>
    <dbReference type="NCBI Taxonomy" id="2742698"/>
    <lineage>
        <taxon>Bacteria</taxon>
        <taxon>Pseudomonadati</taxon>
        <taxon>Pseudomonadota</taxon>
        <taxon>Alphaproteobacteria</taxon>
        <taxon>Hyphomicrobiales</taxon>
        <taxon>Rhizobiaceae</taxon>
        <taxon>Sinorhizobium/Ensifer group</taxon>
        <taxon>Ensifer</taxon>
    </lineage>
</organism>
<feature type="transmembrane region" description="Helical" evidence="1">
    <location>
        <begin position="236"/>
        <end position="259"/>
    </location>
</feature>
<feature type="domain" description="MgtC/SapB/SrpB/YhiD N-terminal" evidence="2">
    <location>
        <begin position="8"/>
        <end position="134"/>
    </location>
</feature>